<dbReference type="EMBL" id="SPHZ02000001">
    <property type="protein sequence ID" value="KAF0932060.1"/>
    <property type="molecule type" value="Genomic_DNA"/>
</dbReference>
<dbReference type="AlphaFoldDB" id="A0A6G1F579"/>
<comment type="caution">
    <text evidence="1">The sequence shown here is derived from an EMBL/GenBank/DDBJ whole genome shotgun (WGS) entry which is preliminary data.</text>
</comment>
<protein>
    <submittedName>
        <fullName evidence="1">Uncharacterized protein</fullName>
    </submittedName>
</protein>
<organism evidence="1 2">
    <name type="scientific">Oryza meyeriana var. granulata</name>
    <dbReference type="NCBI Taxonomy" id="110450"/>
    <lineage>
        <taxon>Eukaryota</taxon>
        <taxon>Viridiplantae</taxon>
        <taxon>Streptophyta</taxon>
        <taxon>Embryophyta</taxon>
        <taxon>Tracheophyta</taxon>
        <taxon>Spermatophyta</taxon>
        <taxon>Magnoliopsida</taxon>
        <taxon>Liliopsida</taxon>
        <taxon>Poales</taxon>
        <taxon>Poaceae</taxon>
        <taxon>BOP clade</taxon>
        <taxon>Oryzoideae</taxon>
        <taxon>Oryzeae</taxon>
        <taxon>Oryzinae</taxon>
        <taxon>Oryza</taxon>
        <taxon>Oryza meyeriana</taxon>
    </lineage>
</organism>
<evidence type="ECO:0000313" key="1">
    <source>
        <dbReference type="EMBL" id="KAF0932060.1"/>
    </source>
</evidence>
<reference evidence="1 2" key="1">
    <citation type="submission" date="2019-11" db="EMBL/GenBank/DDBJ databases">
        <title>Whole genome sequence of Oryza granulata.</title>
        <authorList>
            <person name="Li W."/>
        </authorList>
    </citation>
    <scope>NUCLEOTIDE SEQUENCE [LARGE SCALE GENOMIC DNA]</scope>
    <source>
        <strain evidence="2">cv. Menghai</strain>
        <tissue evidence="1">Leaf</tissue>
    </source>
</reference>
<evidence type="ECO:0000313" key="2">
    <source>
        <dbReference type="Proteomes" id="UP000479710"/>
    </source>
</evidence>
<keyword evidence="2" id="KW-1185">Reference proteome</keyword>
<dbReference type="Proteomes" id="UP000479710">
    <property type="component" value="Unassembled WGS sequence"/>
</dbReference>
<accession>A0A6G1F579</accession>
<gene>
    <name evidence="1" type="ORF">E2562_007863</name>
</gene>
<sequence>MVVAAVVAVKGAERQQEENLVFVLSMVGGRDAKNRIAQRVQRGNQAFASLMEVVVAVNTKAAQRVLRAALISAKLMGAERDAHI</sequence>
<name>A0A6G1F579_9ORYZ</name>
<proteinExistence type="predicted"/>